<reference evidence="3" key="1">
    <citation type="submission" date="2021-01" db="EMBL/GenBank/DDBJ databases">
        <authorList>
            <person name="Kaushik A."/>
        </authorList>
    </citation>
    <scope>NUCLEOTIDE SEQUENCE</scope>
    <source>
        <strain evidence="3">AG4-R118</strain>
    </source>
</reference>
<feature type="region of interest" description="Disordered" evidence="1">
    <location>
        <begin position="1358"/>
        <end position="1377"/>
    </location>
</feature>
<feature type="domain" description="SAC3/GANP/THP3 conserved" evidence="2">
    <location>
        <begin position="85"/>
        <end position="427"/>
    </location>
</feature>
<feature type="compositionally biased region" description="Polar residues" evidence="1">
    <location>
        <begin position="520"/>
        <end position="538"/>
    </location>
</feature>
<dbReference type="PANTHER" id="PTHR12436">
    <property type="entry name" value="80 KDA MCM3-ASSOCIATED PROTEIN"/>
    <property type="match status" value="1"/>
</dbReference>
<name>A0A8H3CNS0_9AGAM</name>
<dbReference type="Proteomes" id="UP000663888">
    <property type="component" value="Unassembled WGS sequence"/>
</dbReference>
<sequence length="1428" mass="157044">MDHGADALARRAQRFGKAPVGEEGVGHVDEEDRLAELIQLRALERKEAEQQGVLSTGKTRLEEAKDLVGICPGMISEYQYLWRKLRYNNIHSLEKDEHGVPQWYLTIKDYARSAAGNEQELPSDVRPPDVLLRTTDYLLSHLLSTHPFTAVNQAFIRDRARAIVKDFTMQHVRNAPAIEAHERIVRMAAISMHIFRDQRQPDGPFDHDGERKQFVNALSSLTQFYTDARTPSLPKTFISPTHTFPNEPELQAYWHIFSIRRPPALDTLPEGVKNHELFRLSRKMVKLWDQSVKLVNEAEGMLSSPSERAAKERAESMKGVHRFKRPTTPDPSTQADTTAVEDADWKPQRFDYPPTFPFPALALLRLVADPGVPWLLAAGLEASALDELRARALWEIWQVRRGADVTVVELVDQLGCDTPEDVRMLVDTIAESSGRNVRRLRPKGTGAEVKAYRLVGSMKFPTHFLKVGRNVRLIDSKRPAGLELAQVVNQSWEKFTNGYDLPLDDVPDLVFPERVDIEPTDTQPQSRPGLSKLVSSRANTPLNGGAGGVFAGFGAVDKGGVKPGNGFGETKPGNVFGSDSKPVNVFGESKPANHFGGFGTSSEPKSNPFGSTSATSSSFGVPSANPFGKPTTLTAPNPFGTSSASTAQTFGAGATAFGAGANAFGAGSNAFGGSSSSFGAGSNAFGAGSNAFATKPSESKPTEPPKPKATGSPSTSKLSPFAASFVPKFALSGSLPVPAPVPAAPVDPVPVDNGADENQVAEDEAAKALEEEAARAAKQEAARVAAAEQEAAKAAREAKLRDKLEAAKKEEARKRKAEEEKAKREAKLRAEEERRRAENERQRLEAEQKRLAEEQAQLELERQRQLRIEALHSTTTELLFSDILEILIVPEVQYAIEHEKRNRFFLAKSFEHWKLRTAKRIKRRRVLENMGLGRVGVAGAAGEVGELFDEDESEEEDRSVVLDRRRTTSFREERNDADLAATIAKATAERERLWAPGVFLDIVKDAVTSAAEKQNKTLGEIPGWDVWLCTSGANKSSAEWLRKKLSARPTQLVDGTVSIASVTPKAHKKESSPGLVIFECSPHLGAAMNDQEWNDAWSSEANRIARLFSAMSNHASYTPSLVFILWSTDHVAKHSEIIIRKASLKQAASHLADVSMQSEPAVAVLVDETMEEVFQEALTSLELDVEGQQVIERSSVTESLSKQISIWHQSLSSVLSKIPTFDDEETTTHIAQVISLFLKAFNLMTAGIIRLAAPHLEHSISLPDFTFTTVHDNRALYNLADAYTASLAFCEAVDLNVLRTSLRQARHSSRPFPARFFCERVAQLVDIALTPSISGNRPRSEVTAVERAFESALHESMNALEARPKKRVQHDSPTRDNKKARLAPFLAPSHENEHSSPEPAPEISGASKLRALLAKTRNRWAESDNNDL</sequence>
<dbReference type="InterPro" id="IPR045107">
    <property type="entry name" value="SAC3/GANP/THP3"/>
</dbReference>
<gene>
    <name evidence="3" type="ORF">RDB_LOCUS135538</name>
</gene>
<evidence type="ECO:0000313" key="3">
    <source>
        <dbReference type="EMBL" id="CAE6488490.1"/>
    </source>
</evidence>
<feature type="region of interest" description="Disordered" evidence="1">
    <location>
        <begin position="517"/>
        <end position="538"/>
    </location>
</feature>
<dbReference type="GO" id="GO:0005737">
    <property type="term" value="C:cytoplasm"/>
    <property type="evidence" value="ECO:0007669"/>
    <property type="project" value="TreeGrafter"/>
</dbReference>
<protein>
    <recommendedName>
        <fullName evidence="2">SAC3/GANP/THP3 conserved domain-containing protein</fullName>
    </recommendedName>
</protein>
<dbReference type="Gene3D" id="1.25.40.990">
    <property type="match status" value="1"/>
</dbReference>
<feature type="region of interest" description="Disordered" evidence="1">
    <location>
        <begin position="691"/>
        <end position="717"/>
    </location>
</feature>
<feature type="region of interest" description="Disordered" evidence="1">
    <location>
        <begin position="807"/>
        <end position="841"/>
    </location>
</feature>
<feature type="compositionally biased region" description="Low complexity" evidence="1">
    <location>
        <begin position="606"/>
        <end position="624"/>
    </location>
</feature>
<feature type="compositionally biased region" description="Pro residues" evidence="1">
    <location>
        <begin position="737"/>
        <end position="748"/>
    </location>
</feature>
<dbReference type="EMBL" id="CAJMWX010001429">
    <property type="protein sequence ID" value="CAE6488490.1"/>
    <property type="molecule type" value="Genomic_DNA"/>
</dbReference>
<proteinExistence type="predicted"/>
<feature type="region of interest" description="Disordered" evidence="1">
    <location>
        <begin position="734"/>
        <end position="766"/>
    </location>
</feature>
<dbReference type="GO" id="GO:0006406">
    <property type="term" value="P:mRNA export from nucleus"/>
    <property type="evidence" value="ECO:0007669"/>
    <property type="project" value="TreeGrafter"/>
</dbReference>
<feature type="region of interest" description="Disordered" evidence="1">
    <location>
        <begin position="594"/>
        <end position="640"/>
    </location>
</feature>
<evidence type="ECO:0000259" key="2">
    <source>
        <dbReference type="Pfam" id="PF03399"/>
    </source>
</evidence>
<accession>A0A8H3CNS0</accession>
<comment type="caution">
    <text evidence="3">The sequence shown here is derived from an EMBL/GenBank/DDBJ whole genome shotgun (WGS) entry which is preliminary data.</text>
</comment>
<dbReference type="InterPro" id="IPR005062">
    <property type="entry name" value="SAC3/GANP/THP3_conserved"/>
</dbReference>
<dbReference type="GO" id="GO:0070390">
    <property type="term" value="C:transcription export complex 2"/>
    <property type="evidence" value="ECO:0007669"/>
    <property type="project" value="TreeGrafter"/>
</dbReference>
<dbReference type="PANTHER" id="PTHR12436:SF3">
    <property type="entry name" value="GERMINAL-CENTER ASSOCIATED NUCLEAR PROTEIN"/>
    <property type="match status" value="1"/>
</dbReference>
<feature type="region of interest" description="Disordered" evidence="1">
    <location>
        <begin position="316"/>
        <end position="338"/>
    </location>
</feature>
<organism evidence="3 4">
    <name type="scientific">Rhizoctonia solani</name>
    <dbReference type="NCBI Taxonomy" id="456999"/>
    <lineage>
        <taxon>Eukaryota</taxon>
        <taxon>Fungi</taxon>
        <taxon>Dikarya</taxon>
        <taxon>Basidiomycota</taxon>
        <taxon>Agaricomycotina</taxon>
        <taxon>Agaricomycetes</taxon>
        <taxon>Cantharellales</taxon>
        <taxon>Ceratobasidiaceae</taxon>
        <taxon>Rhizoctonia</taxon>
    </lineage>
</organism>
<feature type="region of interest" description="Disordered" evidence="1">
    <location>
        <begin position="1383"/>
        <end position="1408"/>
    </location>
</feature>
<evidence type="ECO:0000313" key="4">
    <source>
        <dbReference type="Proteomes" id="UP000663888"/>
    </source>
</evidence>
<evidence type="ECO:0000256" key="1">
    <source>
        <dbReference type="SAM" id="MobiDB-lite"/>
    </source>
</evidence>
<feature type="compositionally biased region" description="Basic and acidic residues" evidence="1">
    <location>
        <begin position="697"/>
        <end position="706"/>
    </location>
</feature>
<dbReference type="Pfam" id="PF03399">
    <property type="entry name" value="SAC3_GANP"/>
    <property type="match status" value="1"/>
</dbReference>